<evidence type="ECO:0000313" key="1">
    <source>
        <dbReference type="EMBL" id="GBM76195.1"/>
    </source>
</evidence>
<keyword evidence="2" id="KW-1185">Reference proteome</keyword>
<accession>A0A4Y2IEV3</accession>
<dbReference type="AlphaFoldDB" id="A0A4Y2IEV3"/>
<organism evidence="1 2">
    <name type="scientific">Araneus ventricosus</name>
    <name type="common">Orbweaver spider</name>
    <name type="synonym">Epeira ventricosa</name>
    <dbReference type="NCBI Taxonomy" id="182803"/>
    <lineage>
        <taxon>Eukaryota</taxon>
        <taxon>Metazoa</taxon>
        <taxon>Ecdysozoa</taxon>
        <taxon>Arthropoda</taxon>
        <taxon>Chelicerata</taxon>
        <taxon>Arachnida</taxon>
        <taxon>Araneae</taxon>
        <taxon>Araneomorphae</taxon>
        <taxon>Entelegynae</taxon>
        <taxon>Araneoidea</taxon>
        <taxon>Araneidae</taxon>
        <taxon>Araneus</taxon>
    </lineage>
</organism>
<proteinExistence type="predicted"/>
<reference evidence="1 2" key="1">
    <citation type="journal article" date="2019" name="Sci. Rep.">
        <title>Orb-weaving spider Araneus ventricosus genome elucidates the spidroin gene catalogue.</title>
        <authorList>
            <person name="Kono N."/>
            <person name="Nakamura H."/>
            <person name="Ohtoshi R."/>
            <person name="Moran D.A.P."/>
            <person name="Shinohara A."/>
            <person name="Yoshida Y."/>
            <person name="Fujiwara M."/>
            <person name="Mori M."/>
            <person name="Tomita M."/>
            <person name="Arakawa K."/>
        </authorList>
    </citation>
    <scope>NUCLEOTIDE SEQUENCE [LARGE SCALE GENOMIC DNA]</scope>
</reference>
<dbReference type="Proteomes" id="UP000499080">
    <property type="component" value="Unassembled WGS sequence"/>
</dbReference>
<gene>
    <name evidence="1" type="ORF">AVEN_146113_1</name>
</gene>
<protein>
    <submittedName>
        <fullName evidence="1">Uncharacterized protein</fullName>
    </submittedName>
</protein>
<evidence type="ECO:0000313" key="2">
    <source>
        <dbReference type="Proteomes" id="UP000499080"/>
    </source>
</evidence>
<comment type="caution">
    <text evidence="1">The sequence shown here is derived from an EMBL/GenBank/DDBJ whole genome shotgun (WGS) entry which is preliminary data.</text>
</comment>
<dbReference type="EMBL" id="BGPR01002605">
    <property type="protein sequence ID" value="GBM76195.1"/>
    <property type="molecule type" value="Genomic_DNA"/>
</dbReference>
<name>A0A4Y2IEV3_ARAVE</name>
<sequence>MRQYITDVQRQIEDRIVIKFTNIVTVMESRFPAMQVLWLGREFYKVKHGVTSATLMARMTFATYFPDSNFSLQQACHKFVMTRVQVCHKFVMTSVQACSKLAAS</sequence>